<evidence type="ECO:0000313" key="4">
    <source>
        <dbReference type="Proteomes" id="UP000280685"/>
    </source>
</evidence>
<dbReference type="CDD" id="cd02440">
    <property type="entry name" value="AdoMet_MTases"/>
    <property type="match status" value="1"/>
</dbReference>
<proteinExistence type="inferred from homology"/>
<dbReference type="Proteomes" id="UP000280685">
    <property type="component" value="Chromosome 7"/>
</dbReference>
<reference evidence="3" key="1">
    <citation type="submission" date="2018-02" db="EMBL/GenBank/DDBJ databases">
        <authorList>
            <person name="Silar P."/>
        </authorList>
    </citation>
    <scope>NUCLEOTIDE SEQUENCE [LARGE SCALE GENOMIC DNA]</scope>
    <source>
        <strain evidence="3">T</strain>
    </source>
</reference>
<evidence type="ECO:0000256" key="2">
    <source>
        <dbReference type="SAM" id="MobiDB-lite"/>
    </source>
</evidence>
<dbReference type="Pfam" id="PF13489">
    <property type="entry name" value="Methyltransf_23"/>
    <property type="match status" value="1"/>
</dbReference>
<organism evidence="3 4">
    <name type="scientific">Podospora comata</name>
    <dbReference type="NCBI Taxonomy" id="48703"/>
    <lineage>
        <taxon>Eukaryota</taxon>
        <taxon>Fungi</taxon>
        <taxon>Dikarya</taxon>
        <taxon>Ascomycota</taxon>
        <taxon>Pezizomycotina</taxon>
        <taxon>Sordariomycetes</taxon>
        <taxon>Sordariomycetidae</taxon>
        <taxon>Sordariales</taxon>
        <taxon>Podosporaceae</taxon>
        <taxon>Podospora</taxon>
    </lineage>
</organism>
<feature type="compositionally biased region" description="Acidic residues" evidence="2">
    <location>
        <begin position="70"/>
        <end position="88"/>
    </location>
</feature>
<accession>A0ABY6SKN9</accession>
<feature type="compositionally biased region" description="Basic and acidic residues" evidence="2">
    <location>
        <begin position="19"/>
        <end position="32"/>
    </location>
</feature>
<name>A0ABY6SKN9_PODCO</name>
<dbReference type="InterPro" id="IPR029063">
    <property type="entry name" value="SAM-dependent_MTases_sf"/>
</dbReference>
<keyword evidence="4" id="KW-1185">Reference proteome</keyword>
<protein>
    <recommendedName>
        <fullName evidence="5">Methyltransferase</fullName>
    </recommendedName>
</protein>
<dbReference type="PANTHER" id="PTHR43591:SF105">
    <property type="entry name" value="METHYLTRANSFERASE DOMAIN-CONTAINING PROTEIN-RELATED"/>
    <property type="match status" value="1"/>
</dbReference>
<dbReference type="Gene3D" id="3.40.50.150">
    <property type="entry name" value="Vaccinia Virus protein VP39"/>
    <property type="match status" value="1"/>
</dbReference>
<comment type="similarity">
    <text evidence="1">Belongs to the methyltransferase superfamily. LaeA methyltransferase family.</text>
</comment>
<dbReference type="EMBL" id="LR026970">
    <property type="protein sequence ID" value="VBB86813.1"/>
    <property type="molecule type" value="Genomic_DNA"/>
</dbReference>
<gene>
    <name evidence="3" type="ORF">PODCO_708340</name>
</gene>
<feature type="region of interest" description="Disordered" evidence="2">
    <location>
        <begin position="70"/>
        <end position="90"/>
    </location>
</feature>
<dbReference type="PANTHER" id="PTHR43591">
    <property type="entry name" value="METHYLTRANSFERASE"/>
    <property type="match status" value="1"/>
</dbReference>
<feature type="region of interest" description="Disordered" evidence="2">
    <location>
        <begin position="1"/>
        <end position="50"/>
    </location>
</feature>
<evidence type="ECO:0000313" key="3">
    <source>
        <dbReference type="EMBL" id="VBB86813.1"/>
    </source>
</evidence>
<dbReference type="SUPFAM" id="SSF53335">
    <property type="entry name" value="S-adenosyl-L-methionine-dependent methyltransferases"/>
    <property type="match status" value="1"/>
</dbReference>
<evidence type="ECO:0000256" key="1">
    <source>
        <dbReference type="ARBA" id="ARBA00038158"/>
    </source>
</evidence>
<feature type="region of interest" description="Disordered" evidence="2">
    <location>
        <begin position="438"/>
        <end position="472"/>
    </location>
</feature>
<sequence length="472" mass="53104">MNSVETIRNGDGLLPATHDVQKKEESHCRSPVDKTPPPCTFGEPIEVDTDPETEYRVVVVEGDRRVVLEVDEDGDEDLEGNGHEEEEELPGHARSVYAMSTYPTVQPAHQVEYPFEYGMDAATIDSSRTLYAEDVDYIEEYGRTYCGDYYMPIDETEQTRQYVVHQVFLKLFDLELTTVPLHNPQYILDIGTGIGEWAIGMAEKYPRCEVFGTDIAPIQPTDQVPLNIEFHIENAEDEWIRPMNAVDLVHIRSMDGCFTDWSFIYSQAFMCIKPGGWIEVIDWDDLFSDDNYLSFFPEGSAAHILTKASIEAAERAGRPRGVHMNKDLLFQAGFVDIKEQVHDLGIGSRENASYGKFWLFSIVTGIEAQCLRLLTKYLDMDEKYVRGLCDTASKETKAIADDPDRLSSFVVKLRVMVGRKPLVPGQWTAKGLAENGELNDYSGDEGTIGGRSVRTMQRLSDEPMGEGGSEIS</sequence>
<evidence type="ECO:0008006" key="5">
    <source>
        <dbReference type="Google" id="ProtNLM"/>
    </source>
</evidence>